<dbReference type="EMBL" id="MZ028627">
    <property type="protein sequence ID" value="QWS68232.1"/>
    <property type="molecule type" value="Genomic_DNA"/>
</dbReference>
<proteinExistence type="predicted"/>
<accession>A0A8F2IFJ1</accession>
<evidence type="ECO:0000313" key="2">
    <source>
        <dbReference type="Proteomes" id="UP000683422"/>
    </source>
</evidence>
<name>A0A8F2IFJ1_9CAUD</name>
<sequence>MSAPEPPPEEGEGYQEPVNPVQVEAAIRHCANRIARGVRIVSDRLAESKAAKRAYDEAFARALLNAPGAVATKKYHAVLATTEEAAARDVADVALDYARDTARALEKELDALRSIGASTRQMYSAGGMG</sequence>
<dbReference type="KEGG" id="vg:80020527"/>
<dbReference type="Proteomes" id="UP000683422">
    <property type="component" value="Segment"/>
</dbReference>
<reference evidence="1" key="1">
    <citation type="submission" date="2021-04" db="EMBL/GenBank/DDBJ databases">
        <authorList>
            <person name="Barnhill K.B."/>
            <person name="Biggs A.M."/>
            <person name="Bland J."/>
            <person name="Choudhary H.M."/>
            <person name="Crogan R.E."/>
            <person name="Finocchiaro A.B."/>
            <person name="Franco V."/>
            <person name="Fuller T.A."/>
            <person name="Hanwacker C.G."/>
            <person name="Howard Z.E."/>
            <person name="Iqbal M."/>
            <person name="Mathew A.M."/>
            <person name="Miller S."/>
            <person name="Padhye S."/>
            <person name="Rainey E."/>
            <person name="Rodriguez A."/>
            <person name="Stewart E."/>
            <person name="Otero L.A."/>
            <person name="Chase M.A."/>
            <person name="Pollenz R.S."/>
            <person name="Garlena R.A."/>
            <person name="Russell D.A."/>
            <person name="Jacobs-Sera D."/>
            <person name="Hatfull G.F."/>
        </authorList>
    </citation>
    <scope>NUCLEOTIDE SEQUENCE</scope>
</reference>
<protein>
    <submittedName>
        <fullName evidence="1">Uncharacterized protein</fullName>
    </submittedName>
</protein>
<organism evidence="1 2">
    <name type="scientific">Gordonia phage VanLee</name>
    <dbReference type="NCBI Taxonomy" id="2845816"/>
    <lineage>
        <taxon>Viruses</taxon>
        <taxon>Duplodnaviria</taxon>
        <taxon>Heunggongvirae</taxon>
        <taxon>Uroviricota</taxon>
        <taxon>Caudoviricetes</taxon>
        <taxon>Kruegerviridae</taxon>
        <taxon>Vanleevirus</taxon>
        <taxon>Vanleevirus vanlee</taxon>
    </lineage>
</organism>
<keyword evidence="2" id="KW-1185">Reference proteome</keyword>
<gene>
    <name evidence="1" type="primary">115</name>
    <name evidence="1" type="ORF">SEA_VANLEE_115</name>
</gene>
<dbReference type="GeneID" id="80020527"/>
<dbReference type="RefSeq" id="YP_010755856.1">
    <property type="nucleotide sequence ID" value="NC_073474.1"/>
</dbReference>
<evidence type="ECO:0000313" key="1">
    <source>
        <dbReference type="EMBL" id="QWS68232.1"/>
    </source>
</evidence>